<organism evidence="2 3">
    <name type="scientific">Pundamilia nyererei</name>
    <dbReference type="NCBI Taxonomy" id="303518"/>
    <lineage>
        <taxon>Eukaryota</taxon>
        <taxon>Metazoa</taxon>
        <taxon>Chordata</taxon>
        <taxon>Craniata</taxon>
        <taxon>Vertebrata</taxon>
        <taxon>Euteleostomi</taxon>
        <taxon>Actinopterygii</taxon>
        <taxon>Neopterygii</taxon>
        <taxon>Teleostei</taxon>
        <taxon>Neoteleostei</taxon>
        <taxon>Acanthomorphata</taxon>
        <taxon>Ovalentaria</taxon>
        <taxon>Cichlomorphae</taxon>
        <taxon>Cichliformes</taxon>
        <taxon>Cichlidae</taxon>
        <taxon>African cichlids</taxon>
        <taxon>Pseudocrenilabrinae</taxon>
        <taxon>Haplochromini</taxon>
        <taxon>Pundamilia</taxon>
    </lineage>
</organism>
<feature type="compositionally biased region" description="Basic and acidic residues" evidence="1">
    <location>
        <begin position="729"/>
        <end position="741"/>
    </location>
</feature>
<evidence type="ECO:0000256" key="1">
    <source>
        <dbReference type="SAM" id="MobiDB-lite"/>
    </source>
</evidence>
<feature type="compositionally biased region" description="Polar residues" evidence="1">
    <location>
        <begin position="380"/>
        <end position="394"/>
    </location>
</feature>
<feature type="compositionally biased region" description="Basic and acidic residues" evidence="1">
    <location>
        <begin position="897"/>
        <end position="909"/>
    </location>
</feature>
<name>A0A9Y3RU40_9CICH</name>
<dbReference type="CTD" id="334003"/>
<feature type="compositionally biased region" description="Basic residues" evidence="1">
    <location>
        <begin position="664"/>
        <end position="675"/>
    </location>
</feature>
<feature type="compositionally biased region" description="Acidic residues" evidence="1">
    <location>
        <begin position="410"/>
        <end position="422"/>
    </location>
</feature>
<protein>
    <submittedName>
        <fullName evidence="3">Phoenix</fullName>
    </submittedName>
</protein>
<feature type="compositionally biased region" description="Basic and acidic residues" evidence="1">
    <location>
        <begin position="483"/>
        <end position="494"/>
    </location>
</feature>
<dbReference type="AlphaFoldDB" id="A0A9Y3RU40"/>
<feature type="compositionally biased region" description="Polar residues" evidence="1">
    <location>
        <begin position="811"/>
        <end position="824"/>
    </location>
</feature>
<feature type="compositionally biased region" description="Acidic residues" evidence="1">
    <location>
        <begin position="910"/>
        <end position="919"/>
    </location>
</feature>
<gene>
    <name evidence="3" type="primary">pho</name>
</gene>
<feature type="compositionally biased region" description="Basic and acidic residues" evidence="1">
    <location>
        <begin position="676"/>
        <end position="691"/>
    </location>
</feature>
<dbReference type="Proteomes" id="UP000695023">
    <property type="component" value="Unplaced"/>
</dbReference>
<feature type="region of interest" description="Disordered" evidence="1">
    <location>
        <begin position="48"/>
        <end position="132"/>
    </location>
</feature>
<feature type="compositionally biased region" description="Basic and acidic residues" evidence="1">
    <location>
        <begin position="711"/>
        <end position="720"/>
    </location>
</feature>
<feature type="region of interest" description="Disordered" evidence="1">
    <location>
        <begin position="236"/>
        <end position="947"/>
    </location>
</feature>
<feature type="compositionally biased region" description="Polar residues" evidence="1">
    <location>
        <begin position="308"/>
        <end position="325"/>
    </location>
</feature>
<dbReference type="RefSeq" id="XP_005749632.2">
    <property type="nucleotide sequence ID" value="XM_005749575.2"/>
</dbReference>
<feature type="compositionally biased region" description="Polar residues" evidence="1">
    <location>
        <begin position="581"/>
        <end position="590"/>
    </location>
</feature>
<accession>A0A9Y3RU40</accession>
<evidence type="ECO:0000313" key="2">
    <source>
        <dbReference type="Proteomes" id="UP000695023"/>
    </source>
</evidence>
<feature type="compositionally biased region" description="Basic and acidic residues" evidence="1">
    <location>
        <begin position="536"/>
        <end position="556"/>
    </location>
</feature>
<feature type="compositionally biased region" description="Basic and acidic residues" evidence="1">
    <location>
        <begin position="619"/>
        <end position="630"/>
    </location>
</feature>
<sequence length="947" mass="107166">MAKVRRSNEWTESDAVAEVAAADPSDFVLETFPPEYVDRISRFIESSSVLCSSQNREDGAAEGEPTEADSDSADSLFITQKPVPEAVRSGRRKRRGLRSGLTSPREREESEDDSSPSASLQDTRSKRKKKETKLRMPKYSFPFLKDKMPKAKGIFLSEVQNTRLHYSSVGAFFDCIRKLQQSYQTVEDLESNLPAIDMNGECISPISEGEEENVGDEDMKVVAKKHFVIPSKRRHSQSWYSEKKRNSKGKQWREGLTGDEMPPGGWGVVLHKIPAKKPSLRAAQSSDLESSDDEDSSCSILREKRTSNKQLTPQSVRAQTVTLKTNSKKRDSSEGKEMEDELSDSSPPQSPKECMQKCRVSNKEELSQQGRGDSEPADQSFFQSDTNNVATCSETKVKKKQNHREHNESAEEADNESQEEVEVQYAALTVNEEITEVEESPHLSQTISELELNEKNRMEESDISDPEQRKKKKDNQENENTEEEKSQDELEDQHTASSLNEEITEVEETQHLSQTVNELDLNAKIGLEDSDVPDSQQKKVKEDKEIKNAEEEKSQSQDELEDQHDAASVNDKITEVEQETPCLSQVTSVLDVTGKTVMEDSDVTDTQQKKKKKKKKKKVKEDNNENKNAEEEQSLSQDELEVQGAAASANEEIIEEEESDIPHSQRKKKKKKRKKSREEHEKEKMKKKMSESNDGEEEDVERLKCNTAPESLHDDVEIPTKKKKKGTEKKKEFKDEGEGFRNTEAFQENLEKTLESSCAKRKKHKKSSQRDESNTPEDEENPQKTDEIEDHDAGLLMTKKKKKMKQMSSMEGSNDTVAQSSDLLSVQRKKKKRKSFFLGADVEGKAAHSEEEKHCPLQSVAAKKPGVSTGSPAESAEITVSLDESNDRVRKKKKRKMLTEQESVGKDPEPDFEELEEALSDTGLKKKKKKRKRNETNKDAAAVITSS</sequence>
<evidence type="ECO:0000313" key="3">
    <source>
        <dbReference type="RefSeq" id="XP_005749632.2"/>
    </source>
</evidence>
<proteinExistence type="predicted"/>
<keyword evidence="2" id="KW-1185">Reference proteome</keyword>
<feature type="compositionally biased region" description="Basic and acidic residues" evidence="1">
    <location>
        <begin position="842"/>
        <end position="855"/>
    </location>
</feature>
<feature type="compositionally biased region" description="Basic residues" evidence="1">
    <location>
        <begin position="609"/>
        <end position="618"/>
    </location>
</feature>
<reference evidence="3" key="1">
    <citation type="submission" date="2025-08" db="UniProtKB">
        <authorList>
            <consortium name="RefSeq"/>
        </authorList>
    </citation>
    <scope>IDENTIFICATION</scope>
</reference>
<feature type="compositionally biased region" description="Acidic residues" evidence="1">
    <location>
        <begin position="60"/>
        <end position="72"/>
    </location>
</feature>